<evidence type="ECO:0000259" key="1">
    <source>
        <dbReference type="Pfam" id="PF03190"/>
    </source>
</evidence>
<keyword evidence="3" id="KW-1185">Reference proteome</keyword>
<protein>
    <submittedName>
        <fullName evidence="2">Thioredoxin domain-containing protein</fullName>
    </submittedName>
</protein>
<dbReference type="PANTHER" id="PTHR42899:SF1">
    <property type="entry name" value="SPERMATOGENESIS-ASSOCIATED PROTEIN 20"/>
    <property type="match status" value="1"/>
</dbReference>
<sequence>MPNRLAHETSPYLLQHADNPVDWWPWSDEAFAEARRRDVPVLLSVGYSSCHWCHVMAHESFEDEATARYLNEHFVSVKVDREERPDVDAVYMEAVQAATGQGGWPMTVFLTADAEPFYFGTYFPPAPRHGMPSFRQVLEGVRQAWDTRREEVTDVAGKIVRDLAHREIGYGGTEVPGEEELAQALLGLTREYDAQRGGFGTAPKFPPAMAIEFLLRHHARTGSEGALQMARDTCERMARGGIYDQLGGGFARYSVDRDWVVPHFEKMLYDNALLCRVYAHLWRATGSELARRVALETADFMVRELRTKEGGFASALDADSDDGTGRHVEGAYYVWTPEQLTEVLGERDAELAARCFKVTEEGTFEQGASVLQLPQQDSVFDAEQVASVRSRLLRARSARPAPGRDDKVVAAWNGLAIAALAETGAYFGRPDLVDAAAGAADLLVRLHMDEHAGLSRTSRDGRAGANAGVLEDYADVAEGFLALASVTGEGVWLDFAGLLLGHVLTRFTDPASGTLYDTAVDAEKLIRRPQDPTDNATPSGWSAAAGALLSYAAHTGSAEHRTAAEKALGVVRALGPRVPRFIGWGLAVAEAALDGPREVAVVGASPDDEAAKALHHTALLGTAPGAVVAFGAAGGEEFPLLEGRPLVGGEPTAYVCRNFACDAPTTDPDRLRAALGG</sequence>
<dbReference type="Proteomes" id="UP000608955">
    <property type="component" value="Unassembled WGS sequence"/>
</dbReference>
<dbReference type="InterPro" id="IPR004879">
    <property type="entry name" value="Ssp411-like_TRX"/>
</dbReference>
<dbReference type="InterPro" id="IPR012341">
    <property type="entry name" value="6hp_glycosidase-like_sf"/>
</dbReference>
<proteinExistence type="predicted"/>
<dbReference type="InterPro" id="IPR024705">
    <property type="entry name" value="Ssp411"/>
</dbReference>
<dbReference type="Gene3D" id="3.40.30.10">
    <property type="entry name" value="Glutaredoxin"/>
    <property type="match status" value="1"/>
</dbReference>
<dbReference type="RefSeq" id="WP_190180195.1">
    <property type="nucleotide sequence ID" value="NZ_BMVF01000015.1"/>
</dbReference>
<dbReference type="EMBL" id="BMVF01000015">
    <property type="protein sequence ID" value="GHD93588.1"/>
    <property type="molecule type" value="Genomic_DNA"/>
</dbReference>
<gene>
    <name evidence="2" type="ORF">GCM10010508_51060</name>
</gene>
<comment type="caution">
    <text evidence="2">The sequence shown here is derived from an EMBL/GenBank/DDBJ whole genome shotgun (WGS) entry which is preliminary data.</text>
</comment>
<dbReference type="SUPFAM" id="SSF48208">
    <property type="entry name" value="Six-hairpin glycosidases"/>
    <property type="match status" value="1"/>
</dbReference>
<dbReference type="AlphaFoldDB" id="A0A918Y8I3"/>
<name>A0A918Y8I3_9ACTN</name>
<feature type="domain" description="Spermatogenesis-associated protein 20-like TRX" evidence="1">
    <location>
        <begin position="2"/>
        <end position="163"/>
    </location>
</feature>
<dbReference type="SUPFAM" id="SSF52833">
    <property type="entry name" value="Thioredoxin-like"/>
    <property type="match status" value="1"/>
</dbReference>
<dbReference type="PIRSF" id="PIRSF006402">
    <property type="entry name" value="UCP006402_thioredoxin"/>
    <property type="match status" value="1"/>
</dbReference>
<evidence type="ECO:0000313" key="2">
    <source>
        <dbReference type="EMBL" id="GHD93588.1"/>
    </source>
</evidence>
<dbReference type="Gene3D" id="1.50.10.10">
    <property type="match status" value="1"/>
</dbReference>
<dbReference type="PANTHER" id="PTHR42899">
    <property type="entry name" value="SPERMATOGENESIS-ASSOCIATED PROTEIN 20"/>
    <property type="match status" value="1"/>
</dbReference>
<dbReference type="Pfam" id="PF03190">
    <property type="entry name" value="Thioredox_DsbH"/>
    <property type="match status" value="1"/>
</dbReference>
<dbReference type="CDD" id="cd02955">
    <property type="entry name" value="SSP411"/>
    <property type="match status" value="1"/>
</dbReference>
<reference evidence="2" key="1">
    <citation type="journal article" date="2014" name="Int. J. Syst. Evol. Microbiol.">
        <title>Complete genome sequence of Corynebacterium casei LMG S-19264T (=DSM 44701T), isolated from a smear-ripened cheese.</title>
        <authorList>
            <consortium name="US DOE Joint Genome Institute (JGI-PGF)"/>
            <person name="Walter F."/>
            <person name="Albersmeier A."/>
            <person name="Kalinowski J."/>
            <person name="Ruckert C."/>
        </authorList>
    </citation>
    <scope>NUCLEOTIDE SEQUENCE</scope>
    <source>
        <strain evidence="2">JCM 4654</strain>
    </source>
</reference>
<organism evidence="2 3">
    <name type="scientific">Streptomyces naganishii JCM 4654</name>
    <dbReference type="NCBI Taxonomy" id="1306179"/>
    <lineage>
        <taxon>Bacteria</taxon>
        <taxon>Bacillati</taxon>
        <taxon>Actinomycetota</taxon>
        <taxon>Actinomycetes</taxon>
        <taxon>Kitasatosporales</taxon>
        <taxon>Streptomycetaceae</taxon>
        <taxon>Streptomyces</taxon>
    </lineage>
</organism>
<dbReference type="InterPro" id="IPR036249">
    <property type="entry name" value="Thioredoxin-like_sf"/>
</dbReference>
<dbReference type="InterPro" id="IPR008928">
    <property type="entry name" value="6-hairpin_glycosidase_sf"/>
</dbReference>
<reference evidence="2" key="2">
    <citation type="submission" date="2020-09" db="EMBL/GenBank/DDBJ databases">
        <authorList>
            <person name="Sun Q."/>
            <person name="Ohkuma M."/>
        </authorList>
    </citation>
    <scope>NUCLEOTIDE SEQUENCE</scope>
    <source>
        <strain evidence="2">JCM 4654</strain>
    </source>
</reference>
<dbReference type="GO" id="GO:0005975">
    <property type="term" value="P:carbohydrate metabolic process"/>
    <property type="evidence" value="ECO:0007669"/>
    <property type="project" value="InterPro"/>
</dbReference>
<accession>A0A918Y8I3</accession>
<evidence type="ECO:0000313" key="3">
    <source>
        <dbReference type="Proteomes" id="UP000608955"/>
    </source>
</evidence>